<dbReference type="EMBL" id="CM056742">
    <property type="protein sequence ID" value="KAJ8680583.1"/>
    <property type="molecule type" value="Genomic_DNA"/>
</dbReference>
<sequence>MEARTKLLLLMGMIVIASFGTHKLISWVSHSAKKNPHIILIVVDDMGWNDVSFHGADEIPTPNIDALAYSGVILNRHYTLPICTPSRSSLMTGRYAIRDGMQGWPLGGGEPRGVPLNITLLPEYLRRLGYSTHLVGKWHLGYMTKDYTPTRRGFDTFYGCYNGWITYFSHLHFQKVADDLPLISGYDLHRDKPETLKPEYDYNYMTDLITDEAVRIIKDNGNKKSIFMEISHVAVHASEGNDTLEVRNMTEIDESFPHIKDISRRKYAGMMKAMDESIGQVMKALSDANMLENSIIIFMSDNGGPTIGLYENTASNYPLRGMKQTLFEGGVRSAACIFSNLIKFPSRVSNGLIHLVDWLPTLYVAAGGKIEDLKDIDGVNQWPTLVNGQESPRKSVLLNIDEVRHAESAVIGHHKLIRGTEVDNNDYYGTNGNDASYPRYRVESALSSPTGSVIKQLPNFKFPSTSEAMGMRRKSAIKCHPHTNHPKCIISHCLFDIENDPCETQDLSGKHPEVVESLQSFIHDYRLVMMKQTNAPHDPCSNPKYFNGTWMPWREIHIPNDPRPTKCK</sequence>
<dbReference type="Proteomes" id="UP001239111">
    <property type="component" value="Chromosome 2"/>
</dbReference>
<evidence type="ECO:0000313" key="1">
    <source>
        <dbReference type="EMBL" id="KAJ8680583.1"/>
    </source>
</evidence>
<protein>
    <submittedName>
        <fullName evidence="1">Uncharacterized protein</fullName>
    </submittedName>
</protein>
<comment type="caution">
    <text evidence="1">The sequence shown here is derived from an EMBL/GenBank/DDBJ whole genome shotgun (WGS) entry which is preliminary data.</text>
</comment>
<reference evidence="1" key="1">
    <citation type="submission" date="2023-04" db="EMBL/GenBank/DDBJ databases">
        <title>A chromosome-level genome assembly of the parasitoid wasp Eretmocerus hayati.</title>
        <authorList>
            <person name="Zhong Y."/>
            <person name="Liu S."/>
            <person name="Liu Y."/>
        </authorList>
    </citation>
    <scope>NUCLEOTIDE SEQUENCE</scope>
    <source>
        <strain evidence="1">ZJU_SS_LIU_2023</strain>
    </source>
</reference>
<keyword evidence="2" id="KW-1185">Reference proteome</keyword>
<organism evidence="1 2">
    <name type="scientific">Eretmocerus hayati</name>
    <dbReference type="NCBI Taxonomy" id="131215"/>
    <lineage>
        <taxon>Eukaryota</taxon>
        <taxon>Metazoa</taxon>
        <taxon>Ecdysozoa</taxon>
        <taxon>Arthropoda</taxon>
        <taxon>Hexapoda</taxon>
        <taxon>Insecta</taxon>
        <taxon>Pterygota</taxon>
        <taxon>Neoptera</taxon>
        <taxon>Endopterygota</taxon>
        <taxon>Hymenoptera</taxon>
        <taxon>Apocrita</taxon>
        <taxon>Proctotrupomorpha</taxon>
        <taxon>Chalcidoidea</taxon>
        <taxon>Aphelinidae</taxon>
        <taxon>Aphelininae</taxon>
        <taxon>Eretmocerus</taxon>
    </lineage>
</organism>
<gene>
    <name evidence="1" type="ORF">QAD02_016370</name>
</gene>
<proteinExistence type="predicted"/>
<name>A0ACC2PBW7_9HYME</name>
<evidence type="ECO:0000313" key="2">
    <source>
        <dbReference type="Proteomes" id="UP001239111"/>
    </source>
</evidence>
<accession>A0ACC2PBW7</accession>